<gene>
    <name evidence="1" type="ORF">BLL40_11705</name>
</gene>
<comment type="caution">
    <text evidence="1">The sequence shown here is derived from an EMBL/GenBank/DDBJ whole genome shotgun (WGS) entry which is preliminary data.</text>
</comment>
<dbReference type="EMBL" id="MRWQ01000010">
    <property type="protein sequence ID" value="OKL35991.1"/>
    <property type="molecule type" value="Genomic_DNA"/>
</dbReference>
<keyword evidence="2" id="KW-1185">Reference proteome</keyword>
<accession>A0A1Q5P1C1</accession>
<dbReference type="OrthoDB" id="2933449at2"/>
<dbReference type="RefSeq" id="WP_073712091.1">
    <property type="nucleotide sequence ID" value="NZ_MRWQ01000010.1"/>
</dbReference>
<dbReference type="STRING" id="1714354.BLL40_11705"/>
<evidence type="ECO:0000313" key="2">
    <source>
        <dbReference type="Proteomes" id="UP000186524"/>
    </source>
</evidence>
<dbReference type="Proteomes" id="UP000186524">
    <property type="component" value="Unassembled WGS sequence"/>
</dbReference>
<evidence type="ECO:0000313" key="1">
    <source>
        <dbReference type="EMBL" id="OKL35991.1"/>
    </source>
</evidence>
<proteinExistence type="predicted"/>
<protein>
    <submittedName>
        <fullName evidence="1">Uncharacterized protein</fullName>
    </submittedName>
</protein>
<organism evidence="1 2">
    <name type="scientific">Domibacillus mangrovi</name>
    <dbReference type="NCBI Taxonomy" id="1714354"/>
    <lineage>
        <taxon>Bacteria</taxon>
        <taxon>Bacillati</taxon>
        <taxon>Bacillota</taxon>
        <taxon>Bacilli</taxon>
        <taxon>Bacillales</taxon>
        <taxon>Bacillaceae</taxon>
        <taxon>Domibacillus</taxon>
    </lineage>
</organism>
<sequence>MSEWITVVEMSKKTNIPQETVKRYMSMHEHLLRMKKEHGTYQLHEDCFDVLTKIRELYKQGKMNEEVDKLLTSSGTPMMVDVASEADEIVSADMSKVVADIKVALEEQKQASSKQKELNKILLNLLKTHSEKLDAPQKYIEDSVKRRDEQLMESLRISQKAKKLSLSVQASEKEEKKESWFKRIFK</sequence>
<name>A0A1Q5P1C1_9BACI</name>
<dbReference type="AlphaFoldDB" id="A0A1Q5P1C1"/>
<reference evidence="1 2" key="1">
    <citation type="submission" date="2016-12" db="EMBL/GenBank/DDBJ databases">
        <title>Domibacillus sp. SAOS 44 whole genome sequencing.</title>
        <authorList>
            <person name="Verma A."/>
            <person name="Krishnamurthi S."/>
        </authorList>
    </citation>
    <scope>NUCLEOTIDE SEQUENCE [LARGE SCALE GENOMIC DNA]</scope>
    <source>
        <strain evidence="1 2">SAOS 44</strain>
    </source>
</reference>